<dbReference type="SUPFAM" id="SSF56601">
    <property type="entry name" value="beta-lactamase/transpeptidase-like"/>
    <property type="match status" value="1"/>
</dbReference>
<organism evidence="2 3">
    <name type="scientific">Neobacillus novalis</name>
    <dbReference type="NCBI Taxonomy" id="220687"/>
    <lineage>
        <taxon>Bacteria</taxon>
        <taxon>Bacillati</taxon>
        <taxon>Bacillota</taxon>
        <taxon>Bacilli</taxon>
        <taxon>Bacillales</taxon>
        <taxon>Bacillaceae</taxon>
        <taxon>Neobacillus</taxon>
    </lineage>
</organism>
<dbReference type="KEGG" id="nnv:QNH39_06215"/>
<dbReference type="PANTHER" id="PTHR46825:SF8">
    <property type="entry name" value="BETA-LACTAMASE-RELATED"/>
    <property type="match status" value="1"/>
</dbReference>
<dbReference type="InterPro" id="IPR012338">
    <property type="entry name" value="Beta-lactam/transpept-like"/>
</dbReference>
<accession>A0AA95SC07</accession>
<reference evidence="2" key="1">
    <citation type="submission" date="2023-05" db="EMBL/GenBank/DDBJ databases">
        <title>Comparative genomics of Bacillaceae isolates and their secondary metabolite potential.</title>
        <authorList>
            <person name="Song L."/>
            <person name="Nielsen L.J."/>
            <person name="Mohite O."/>
            <person name="Xu X."/>
            <person name="Weber T."/>
            <person name="Kovacs A.T."/>
        </authorList>
    </citation>
    <scope>NUCLEOTIDE SEQUENCE</scope>
    <source>
        <strain evidence="2">XLM17</strain>
    </source>
</reference>
<dbReference type="EMBL" id="CP126114">
    <property type="protein sequence ID" value="WHY87447.1"/>
    <property type="molecule type" value="Genomic_DNA"/>
</dbReference>
<name>A0AA95SC07_9BACI</name>
<dbReference type="InterPro" id="IPR050491">
    <property type="entry name" value="AmpC-like"/>
</dbReference>
<dbReference type="RefSeq" id="WP_066083623.1">
    <property type="nucleotide sequence ID" value="NZ_CP126114.1"/>
</dbReference>
<protein>
    <submittedName>
        <fullName evidence="2">Serine hydrolase domain-containing protein</fullName>
        <ecNumber evidence="2">3.1.1.103</ecNumber>
    </submittedName>
</protein>
<sequence length="342" mass="39071">MFEISDETLRLIKKTSKGKKHLKLTVGYLTGNHSVIKIYNENSELDSSKKYHYEIGSITKTFTLSLLSKYVFENKLSINDPIQKYIEELREDEYYPTLLRLATHSSGYSARLPLNKREYFNLILGLIRGGGDLSKKNPLNMDLNKMKILMEKNKLKDVDYSWKYSNFGIALIGYGLGIVSDRGYWDTMNDFLQNELELKDTYLGTSTNNLHGYDRKNNDCGNWKWNKENLISPAGAISSTADDLLKYAKKNIYEDKPYLSLCHKKHGNGKKKYDMGLGWLLLKKNNNVILHSGGTGCFSSFLGIDKEKKVASVVLANYRLGMNDDENIGFSLLESLQKSKDE</sequence>
<evidence type="ECO:0000259" key="1">
    <source>
        <dbReference type="Pfam" id="PF00144"/>
    </source>
</evidence>
<evidence type="ECO:0000313" key="3">
    <source>
        <dbReference type="Proteomes" id="UP001178288"/>
    </source>
</evidence>
<keyword evidence="3" id="KW-1185">Reference proteome</keyword>
<dbReference type="InterPro" id="IPR001466">
    <property type="entry name" value="Beta-lactam-related"/>
</dbReference>
<dbReference type="Gene3D" id="3.40.710.10">
    <property type="entry name" value="DD-peptidase/beta-lactamase superfamily"/>
    <property type="match status" value="1"/>
</dbReference>
<dbReference type="AlphaFoldDB" id="A0AA95SC07"/>
<gene>
    <name evidence="2" type="ORF">QNH39_06215</name>
</gene>
<evidence type="ECO:0000313" key="2">
    <source>
        <dbReference type="EMBL" id="WHY87447.1"/>
    </source>
</evidence>
<dbReference type="Proteomes" id="UP001178288">
    <property type="component" value="Chromosome"/>
</dbReference>
<dbReference type="Pfam" id="PF00144">
    <property type="entry name" value="Beta-lactamase"/>
    <property type="match status" value="1"/>
</dbReference>
<proteinExistence type="predicted"/>
<feature type="domain" description="Beta-lactamase-related" evidence="1">
    <location>
        <begin position="52"/>
        <end position="322"/>
    </location>
</feature>
<keyword evidence="2" id="KW-0378">Hydrolase</keyword>
<dbReference type="PANTHER" id="PTHR46825">
    <property type="entry name" value="D-ALANYL-D-ALANINE-CARBOXYPEPTIDASE/ENDOPEPTIDASE AMPH"/>
    <property type="match status" value="1"/>
</dbReference>
<dbReference type="EC" id="3.1.1.103" evidence="2"/>
<dbReference type="GO" id="GO:0016787">
    <property type="term" value="F:hydrolase activity"/>
    <property type="evidence" value="ECO:0007669"/>
    <property type="project" value="UniProtKB-KW"/>
</dbReference>